<dbReference type="UniPathway" id="UPA00077">
    <property type="reaction ID" value="UER00158"/>
</dbReference>
<organism evidence="10 11">
    <name type="scientific">Tsukamurella sputi</name>
    <dbReference type="NCBI Taxonomy" id="2591848"/>
    <lineage>
        <taxon>Bacteria</taxon>
        <taxon>Bacillati</taxon>
        <taxon>Actinomycetota</taxon>
        <taxon>Actinomycetes</taxon>
        <taxon>Mycobacteriales</taxon>
        <taxon>Tsukamurellaceae</taxon>
        <taxon>Tsukamurella</taxon>
    </lineage>
</organism>
<reference evidence="10 11" key="1">
    <citation type="submission" date="2019-06" db="EMBL/GenBank/DDBJ databases">
        <authorList>
            <person name="Teng J.L.L."/>
            <person name="Lee H.H."/>
            <person name="Lau S.K.P."/>
            <person name="Woo P.C.Y."/>
        </authorList>
    </citation>
    <scope>NUCLEOTIDE SEQUENCE [LARGE SCALE GENOMIC DNA]</scope>
    <source>
        <strain evidence="10 11">HKU70</strain>
    </source>
</reference>
<dbReference type="EMBL" id="VIGV01000002">
    <property type="protein sequence ID" value="TWS25116.1"/>
    <property type="molecule type" value="Genomic_DNA"/>
</dbReference>
<keyword evidence="6 7" id="KW-0560">Oxidoreductase</keyword>
<dbReference type="InterPro" id="IPR017925">
    <property type="entry name" value="DHFR_CS"/>
</dbReference>
<proteinExistence type="inferred from homology"/>
<dbReference type="GO" id="GO:0005829">
    <property type="term" value="C:cytosol"/>
    <property type="evidence" value="ECO:0007669"/>
    <property type="project" value="TreeGrafter"/>
</dbReference>
<dbReference type="GO" id="GO:0046654">
    <property type="term" value="P:tetrahydrofolate biosynthetic process"/>
    <property type="evidence" value="ECO:0007669"/>
    <property type="project" value="UniProtKB-UniPathway"/>
</dbReference>
<name>A0A5C5RQ59_9ACTN</name>
<dbReference type="GO" id="GO:0006730">
    <property type="term" value="P:one-carbon metabolic process"/>
    <property type="evidence" value="ECO:0007669"/>
    <property type="project" value="UniProtKB-KW"/>
</dbReference>
<dbReference type="InterPro" id="IPR024072">
    <property type="entry name" value="DHFR-like_dom_sf"/>
</dbReference>
<dbReference type="PROSITE" id="PS00075">
    <property type="entry name" value="DHFR_1"/>
    <property type="match status" value="1"/>
</dbReference>
<dbReference type="GO" id="GO:0004146">
    <property type="term" value="F:dihydrofolate reductase activity"/>
    <property type="evidence" value="ECO:0007669"/>
    <property type="project" value="UniProtKB-EC"/>
</dbReference>
<dbReference type="OrthoDB" id="9804315at2"/>
<dbReference type="PRINTS" id="PR00070">
    <property type="entry name" value="DHFR"/>
</dbReference>
<accession>A0A5C5RQ59</accession>
<dbReference type="GO" id="GO:0050661">
    <property type="term" value="F:NADP binding"/>
    <property type="evidence" value="ECO:0007669"/>
    <property type="project" value="InterPro"/>
</dbReference>
<evidence type="ECO:0000256" key="2">
    <source>
        <dbReference type="ARBA" id="ARBA00009539"/>
    </source>
</evidence>
<comment type="pathway">
    <text evidence="1 7">Cofactor biosynthesis; tetrahydrofolate biosynthesis; 5,6,7,8-tetrahydrofolate from 7,8-dihydrofolate: step 1/1.</text>
</comment>
<protein>
    <recommendedName>
        <fullName evidence="3 7">Dihydrofolate reductase</fullName>
        <ecNumber evidence="3 7">1.5.1.3</ecNumber>
    </recommendedName>
</protein>
<evidence type="ECO:0000256" key="8">
    <source>
        <dbReference type="RuleBase" id="RU004474"/>
    </source>
</evidence>
<evidence type="ECO:0000313" key="10">
    <source>
        <dbReference type="EMBL" id="TWS25116.1"/>
    </source>
</evidence>
<dbReference type="AlphaFoldDB" id="A0A5C5RQ59"/>
<sequence>MIGLIWAQARGGVIGADGGIPWHIPEDMKFFRETTADATVLMGRRTWDSLPPRFRPLPGRTNIVVTRDRSWRADGAVVQHDPALPGGDVWVIGGGEIYAATLPHADLLAVTEVDADIDGDTRAPSIPEGFTADEDAAWRESSSGLRYRHLTYRRNR</sequence>
<gene>
    <name evidence="10" type="ORF">FK268_07815</name>
</gene>
<dbReference type="Proteomes" id="UP000319792">
    <property type="component" value="Unassembled WGS sequence"/>
</dbReference>
<comment type="similarity">
    <text evidence="2 7 8">Belongs to the dihydrofolate reductase family.</text>
</comment>
<dbReference type="PROSITE" id="PS51330">
    <property type="entry name" value="DHFR_2"/>
    <property type="match status" value="1"/>
</dbReference>
<keyword evidence="4 7" id="KW-0554">One-carbon metabolism</keyword>
<dbReference type="RefSeq" id="WP_146432830.1">
    <property type="nucleotide sequence ID" value="NZ_VIGV01000002.1"/>
</dbReference>
<reference evidence="10 11" key="2">
    <citation type="submission" date="2019-08" db="EMBL/GenBank/DDBJ databases">
        <title>Tsukamurella conjunctivitidis sp. nov., Tsukamurella assacharolytica sp. nov. and Tsukamurella sputae sp. nov. isolated from patients with conjunctivitis, bacteraemia (lymphoma) and respiratory infection (sputum) in Hong Kong.</title>
        <authorList>
            <person name="Fok K.M.N."/>
            <person name="Fong J.Y.H."/>
        </authorList>
    </citation>
    <scope>NUCLEOTIDE SEQUENCE [LARGE SCALE GENOMIC DNA]</scope>
    <source>
        <strain evidence="10 11">HKU70</strain>
    </source>
</reference>
<evidence type="ECO:0000256" key="4">
    <source>
        <dbReference type="ARBA" id="ARBA00022563"/>
    </source>
</evidence>
<evidence type="ECO:0000313" key="11">
    <source>
        <dbReference type="Proteomes" id="UP000319792"/>
    </source>
</evidence>
<dbReference type="InterPro" id="IPR012259">
    <property type="entry name" value="DHFR"/>
</dbReference>
<comment type="caution">
    <text evidence="10">The sequence shown here is derived from an EMBL/GenBank/DDBJ whole genome shotgun (WGS) entry which is preliminary data.</text>
</comment>
<dbReference type="SUPFAM" id="SSF53597">
    <property type="entry name" value="Dihydrofolate reductase-like"/>
    <property type="match status" value="1"/>
</dbReference>
<keyword evidence="5 7" id="KW-0521">NADP</keyword>
<dbReference type="PANTHER" id="PTHR48069">
    <property type="entry name" value="DIHYDROFOLATE REDUCTASE"/>
    <property type="match status" value="1"/>
</dbReference>
<feature type="domain" description="DHFR" evidence="9">
    <location>
        <begin position="1"/>
        <end position="154"/>
    </location>
</feature>
<evidence type="ECO:0000256" key="6">
    <source>
        <dbReference type="ARBA" id="ARBA00023002"/>
    </source>
</evidence>
<keyword evidence="11" id="KW-1185">Reference proteome</keyword>
<comment type="catalytic activity">
    <reaction evidence="7">
        <text>(6S)-5,6,7,8-tetrahydrofolate + NADP(+) = 7,8-dihydrofolate + NADPH + H(+)</text>
        <dbReference type="Rhea" id="RHEA:15009"/>
        <dbReference type="ChEBI" id="CHEBI:15378"/>
        <dbReference type="ChEBI" id="CHEBI:57451"/>
        <dbReference type="ChEBI" id="CHEBI:57453"/>
        <dbReference type="ChEBI" id="CHEBI:57783"/>
        <dbReference type="ChEBI" id="CHEBI:58349"/>
        <dbReference type="EC" id="1.5.1.3"/>
    </reaction>
</comment>
<dbReference type="PIRSF" id="PIRSF000194">
    <property type="entry name" value="DHFR"/>
    <property type="match status" value="1"/>
</dbReference>
<dbReference type="GO" id="GO:0046452">
    <property type="term" value="P:dihydrofolate metabolic process"/>
    <property type="evidence" value="ECO:0007669"/>
    <property type="project" value="TreeGrafter"/>
</dbReference>
<dbReference type="Gene3D" id="3.40.430.10">
    <property type="entry name" value="Dihydrofolate Reductase, subunit A"/>
    <property type="match status" value="1"/>
</dbReference>
<dbReference type="Pfam" id="PF00186">
    <property type="entry name" value="DHFR_1"/>
    <property type="match status" value="1"/>
</dbReference>
<evidence type="ECO:0000259" key="9">
    <source>
        <dbReference type="PROSITE" id="PS51330"/>
    </source>
</evidence>
<dbReference type="GO" id="GO:0046655">
    <property type="term" value="P:folic acid metabolic process"/>
    <property type="evidence" value="ECO:0007669"/>
    <property type="project" value="TreeGrafter"/>
</dbReference>
<dbReference type="InterPro" id="IPR001796">
    <property type="entry name" value="DHFR_dom"/>
</dbReference>
<evidence type="ECO:0000256" key="3">
    <source>
        <dbReference type="ARBA" id="ARBA00012856"/>
    </source>
</evidence>
<evidence type="ECO:0000256" key="5">
    <source>
        <dbReference type="ARBA" id="ARBA00022857"/>
    </source>
</evidence>
<comment type="function">
    <text evidence="7">Key enzyme in folate metabolism. Catalyzes an essential reaction for de novo glycine and purine synthesis, and for DNA precursor synthesis.</text>
</comment>
<evidence type="ECO:0000256" key="1">
    <source>
        <dbReference type="ARBA" id="ARBA00004903"/>
    </source>
</evidence>
<dbReference type="PANTHER" id="PTHR48069:SF3">
    <property type="entry name" value="DIHYDROFOLATE REDUCTASE"/>
    <property type="match status" value="1"/>
</dbReference>
<dbReference type="CDD" id="cd00209">
    <property type="entry name" value="DHFR"/>
    <property type="match status" value="1"/>
</dbReference>
<dbReference type="EC" id="1.5.1.3" evidence="3 7"/>
<evidence type="ECO:0000256" key="7">
    <source>
        <dbReference type="PIRNR" id="PIRNR000194"/>
    </source>
</evidence>